<dbReference type="Gene3D" id="2.40.50.1060">
    <property type="match status" value="1"/>
</dbReference>
<evidence type="ECO:0000313" key="6">
    <source>
        <dbReference type="Proteomes" id="UP000504634"/>
    </source>
</evidence>
<dbReference type="AlphaFoldDB" id="A0A6J2TMR1"/>
<dbReference type="PANTHER" id="PTHR12709">
    <property type="entry name" value="DNA-DIRECTED RNA POLYMERASE II, III"/>
    <property type="match status" value="1"/>
</dbReference>
<keyword evidence="3" id="KW-0804">Transcription</keyword>
<dbReference type="GO" id="GO:0006352">
    <property type="term" value="P:DNA-templated transcription initiation"/>
    <property type="evidence" value="ECO:0007669"/>
    <property type="project" value="InterPro"/>
</dbReference>
<gene>
    <name evidence="7" type="primary">LOC115625776</name>
</gene>
<feature type="region of interest" description="Disordered" evidence="5">
    <location>
        <begin position="211"/>
        <end position="250"/>
    </location>
</feature>
<evidence type="ECO:0000256" key="4">
    <source>
        <dbReference type="ARBA" id="ARBA00023242"/>
    </source>
</evidence>
<evidence type="ECO:0000256" key="2">
    <source>
        <dbReference type="ARBA" id="ARBA00022478"/>
    </source>
</evidence>
<proteinExistence type="predicted"/>
<keyword evidence="2 7" id="KW-0240">DNA-directed RNA polymerase</keyword>
<evidence type="ECO:0000256" key="3">
    <source>
        <dbReference type="ARBA" id="ARBA00023163"/>
    </source>
</evidence>
<dbReference type="Proteomes" id="UP000504634">
    <property type="component" value="Unplaced"/>
</dbReference>
<evidence type="ECO:0000313" key="7">
    <source>
        <dbReference type="RefSeq" id="XP_030376805.1"/>
    </source>
</evidence>
<evidence type="ECO:0000256" key="1">
    <source>
        <dbReference type="ARBA" id="ARBA00004123"/>
    </source>
</evidence>
<dbReference type="GeneID" id="115625776"/>
<dbReference type="GO" id="GO:0006362">
    <property type="term" value="P:transcription elongation by RNA polymerase I"/>
    <property type="evidence" value="ECO:0007669"/>
    <property type="project" value="TreeGrafter"/>
</dbReference>
<sequence>MANIVQKYINFSKKELEQFASNSDSCVRHVNTDMHLSMGPYGMADFKHALHELLIRTKVGIYDANLNGIVLGIKNIKLLGNSAALRADDPSIHLLINADFYVFRPEAGAVLSGIVRHISKHQVSAVLYRVFNTKIRFTNRKMHEGITMEQDIKFRIKDFDISNVMPYIEGELLMEENELLNNCVKSESPEQAEENPNLELNGLVELIKAEPLPKDTEKANKKKRSSKRTKAETTVLESPNKMKRIKIEPI</sequence>
<dbReference type="PANTHER" id="PTHR12709:SF5">
    <property type="entry name" value="DNA-DIRECTED RNA POLYMERASE I SUBUNIT RPA43"/>
    <property type="match status" value="1"/>
</dbReference>
<evidence type="ECO:0000256" key="5">
    <source>
        <dbReference type="SAM" id="MobiDB-lite"/>
    </source>
</evidence>
<accession>A0A6J2TMR1</accession>
<reference evidence="7" key="1">
    <citation type="submission" date="2025-08" db="UniProtKB">
        <authorList>
            <consortium name="RefSeq"/>
        </authorList>
    </citation>
    <scope>IDENTIFICATION</scope>
    <source>
        <strain evidence="7">11010-0011.00</strain>
        <tissue evidence="7">Whole body</tissue>
    </source>
</reference>
<keyword evidence="4" id="KW-0539">Nucleus</keyword>
<dbReference type="InterPro" id="IPR036898">
    <property type="entry name" value="RNA_pol_Rpb7-like_N_sf"/>
</dbReference>
<comment type="subcellular location">
    <subcellularLocation>
        <location evidence="1">Nucleus</location>
    </subcellularLocation>
</comment>
<keyword evidence="6" id="KW-1185">Reference proteome</keyword>
<dbReference type="OrthoDB" id="10250504at2759"/>
<dbReference type="GO" id="GO:0005736">
    <property type="term" value="C:RNA polymerase I complex"/>
    <property type="evidence" value="ECO:0007669"/>
    <property type="project" value="TreeGrafter"/>
</dbReference>
<organism evidence="6 7">
    <name type="scientific">Drosophila lebanonensis</name>
    <name type="common">Fruit fly</name>
    <name type="synonym">Scaptodrosophila lebanonensis</name>
    <dbReference type="NCBI Taxonomy" id="7225"/>
    <lineage>
        <taxon>Eukaryota</taxon>
        <taxon>Metazoa</taxon>
        <taxon>Ecdysozoa</taxon>
        <taxon>Arthropoda</taxon>
        <taxon>Hexapoda</taxon>
        <taxon>Insecta</taxon>
        <taxon>Pterygota</taxon>
        <taxon>Neoptera</taxon>
        <taxon>Endopterygota</taxon>
        <taxon>Diptera</taxon>
        <taxon>Brachycera</taxon>
        <taxon>Muscomorpha</taxon>
        <taxon>Ephydroidea</taxon>
        <taxon>Drosophilidae</taxon>
        <taxon>Scaptodrosophila</taxon>
    </lineage>
</organism>
<protein>
    <submittedName>
        <fullName evidence="7">DNA-directed RNA polymerase I subunit RPA43</fullName>
    </submittedName>
</protein>
<dbReference type="InterPro" id="IPR045113">
    <property type="entry name" value="Rpb7-like"/>
</dbReference>
<dbReference type="CTD" id="221830"/>
<dbReference type="Gene3D" id="3.30.1490.120">
    <property type="entry name" value="RNA polymerase Rpb7-like, N-terminal domain"/>
    <property type="match status" value="1"/>
</dbReference>
<name>A0A6J2TMR1_DROLE</name>
<dbReference type="RefSeq" id="XP_030376805.1">
    <property type="nucleotide sequence ID" value="XM_030520945.1"/>
</dbReference>